<dbReference type="Proteomes" id="UP000315471">
    <property type="component" value="Unassembled WGS sequence"/>
</dbReference>
<evidence type="ECO:0000313" key="2">
    <source>
        <dbReference type="EMBL" id="TWU37764.1"/>
    </source>
</evidence>
<evidence type="ECO:0000313" key="3">
    <source>
        <dbReference type="Proteomes" id="UP000315471"/>
    </source>
</evidence>
<evidence type="ECO:0000256" key="1">
    <source>
        <dbReference type="SAM" id="SignalP"/>
    </source>
</evidence>
<keyword evidence="1" id="KW-0732">Signal</keyword>
<dbReference type="AlphaFoldDB" id="A0A5C6DNJ6"/>
<dbReference type="EMBL" id="SJPY01000007">
    <property type="protein sequence ID" value="TWU37764.1"/>
    <property type="molecule type" value="Genomic_DNA"/>
</dbReference>
<dbReference type="OrthoDB" id="214400at2"/>
<feature type="signal peptide" evidence="1">
    <location>
        <begin position="1"/>
        <end position="31"/>
    </location>
</feature>
<dbReference type="SUPFAM" id="SSF52833">
    <property type="entry name" value="Thioredoxin-like"/>
    <property type="match status" value="1"/>
</dbReference>
<accession>A0A5C6DNJ6</accession>
<comment type="caution">
    <text evidence="2">The sequence shown here is derived from an EMBL/GenBank/DDBJ whole genome shotgun (WGS) entry which is preliminary data.</text>
</comment>
<keyword evidence="3" id="KW-1185">Reference proteome</keyword>
<organism evidence="2 3">
    <name type="scientific">Novipirellula aureliae</name>
    <dbReference type="NCBI Taxonomy" id="2527966"/>
    <lineage>
        <taxon>Bacteria</taxon>
        <taxon>Pseudomonadati</taxon>
        <taxon>Planctomycetota</taxon>
        <taxon>Planctomycetia</taxon>
        <taxon>Pirellulales</taxon>
        <taxon>Pirellulaceae</taxon>
        <taxon>Novipirellula</taxon>
    </lineage>
</organism>
<dbReference type="RefSeq" id="WP_146601712.1">
    <property type="nucleotide sequence ID" value="NZ_SJPY01000007.1"/>
</dbReference>
<proteinExistence type="predicted"/>
<sequence length="271" mass="28891" precursor="true">MKLSHWRIQRIVIAASMAGAFLFAHSSPGHAQQLTATSAVSQSAGNDAVQEAARNGKYLFVFFYKQDDQQTQSMQRVFQDATGKMSDHADTVAIQITDPQNAAIVKEYGVSRAPMPLVLAIAPNGAVTKALPVNFNEQQLREAVVSTGTASCLKALQDRKVVLLCVKMTDEPKAFQGVRDLSVDPQFAESSQIVNVNAADPSEANFLQSLKVDTKANKAVTVVLTPPGQPVATFQENATKDEIVQQLTKLSSSSCCPGGTCAPGQPCGPAK</sequence>
<gene>
    <name evidence="2" type="ORF">Q31b_45530</name>
</gene>
<evidence type="ECO:0008006" key="4">
    <source>
        <dbReference type="Google" id="ProtNLM"/>
    </source>
</evidence>
<dbReference type="InterPro" id="IPR036249">
    <property type="entry name" value="Thioredoxin-like_sf"/>
</dbReference>
<reference evidence="2 3" key="1">
    <citation type="submission" date="2019-02" db="EMBL/GenBank/DDBJ databases">
        <title>Deep-cultivation of Planctomycetes and their phenomic and genomic characterization uncovers novel biology.</title>
        <authorList>
            <person name="Wiegand S."/>
            <person name="Jogler M."/>
            <person name="Boedeker C."/>
            <person name="Pinto D."/>
            <person name="Vollmers J."/>
            <person name="Rivas-Marin E."/>
            <person name="Kohn T."/>
            <person name="Peeters S.H."/>
            <person name="Heuer A."/>
            <person name="Rast P."/>
            <person name="Oberbeckmann S."/>
            <person name="Bunk B."/>
            <person name="Jeske O."/>
            <person name="Meyerdierks A."/>
            <person name="Storesund J.E."/>
            <person name="Kallscheuer N."/>
            <person name="Luecker S."/>
            <person name="Lage O.M."/>
            <person name="Pohl T."/>
            <person name="Merkel B.J."/>
            <person name="Hornburger P."/>
            <person name="Mueller R.-W."/>
            <person name="Bruemmer F."/>
            <person name="Labrenz M."/>
            <person name="Spormann A.M."/>
            <person name="Op Den Camp H."/>
            <person name="Overmann J."/>
            <person name="Amann R."/>
            <person name="Jetten M.S.M."/>
            <person name="Mascher T."/>
            <person name="Medema M.H."/>
            <person name="Devos D.P."/>
            <person name="Kaster A.-K."/>
            <person name="Ovreas L."/>
            <person name="Rohde M."/>
            <person name="Galperin M.Y."/>
            <person name="Jogler C."/>
        </authorList>
    </citation>
    <scope>NUCLEOTIDE SEQUENCE [LARGE SCALE GENOMIC DNA]</scope>
    <source>
        <strain evidence="2 3">Q31b</strain>
    </source>
</reference>
<dbReference type="Gene3D" id="3.40.30.10">
    <property type="entry name" value="Glutaredoxin"/>
    <property type="match status" value="1"/>
</dbReference>
<feature type="chain" id="PRO_5022765560" description="Thioredoxin domain-containing protein" evidence="1">
    <location>
        <begin position="32"/>
        <end position="271"/>
    </location>
</feature>
<protein>
    <recommendedName>
        <fullName evidence="4">Thioredoxin domain-containing protein</fullName>
    </recommendedName>
</protein>
<name>A0A5C6DNJ6_9BACT</name>